<dbReference type="Gene3D" id="1.10.1660.10">
    <property type="match status" value="1"/>
</dbReference>
<protein>
    <submittedName>
        <fullName evidence="3">Methyltransferase domain-containing protein</fullName>
    </submittedName>
</protein>
<dbReference type="CDD" id="cd02440">
    <property type="entry name" value="AdoMet_MTases"/>
    <property type="match status" value="1"/>
</dbReference>
<feature type="domain" description="HTH merR-type" evidence="2">
    <location>
        <begin position="6"/>
        <end position="75"/>
    </location>
</feature>
<accession>A0A9D1T5T1</accession>
<dbReference type="SUPFAM" id="SSF46955">
    <property type="entry name" value="Putative DNA-binding domain"/>
    <property type="match status" value="1"/>
</dbReference>
<dbReference type="PROSITE" id="PS50937">
    <property type="entry name" value="HTH_MERR_2"/>
    <property type="match status" value="1"/>
</dbReference>
<dbReference type="Pfam" id="PF13411">
    <property type="entry name" value="MerR_1"/>
    <property type="match status" value="1"/>
</dbReference>
<gene>
    <name evidence="3" type="ORF">IAA63_05045</name>
</gene>
<dbReference type="Pfam" id="PF08241">
    <property type="entry name" value="Methyltransf_11"/>
    <property type="match status" value="1"/>
</dbReference>
<comment type="caution">
    <text evidence="3">The sequence shown here is derived from an EMBL/GenBank/DDBJ whole genome shotgun (WGS) entry which is preliminary data.</text>
</comment>
<name>A0A9D1T5T1_9FIRM</name>
<dbReference type="GO" id="GO:0003677">
    <property type="term" value="F:DNA binding"/>
    <property type="evidence" value="ECO:0007669"/>
    <property type="project" value="UniProtKB-KW"/>
</dbReference>
<dbReference type="GO" id="GO:0008757">
    <property type="term" value="F:S-adenosylmethionine-dependent methyltransferase activity"/>
    <property type="evidence" value="ECO:0007669"/>
    <property type="project" value="InterPro"/>
</dbReference>
<dbReference type="InterPro" id="IPR000551">
    <property type="entry name" value="MerR-type_HTH_dom"/>
</dbReference>
<dbReference type="InterPro" id="IPR013216">
    <property type="entry name" value="Methyltransf_11"/>
</dbReference>
<keyword evidence="1" id="KW-0238">DNA-binding</keyword>
<organism evidence="3 4">
    <name type="scientific">Candidatus Pullilachnospira stercoravium</name>
    <dbReference type="NCBI Taxonomy" id="2840913"/>
    <lineage>
        <taxon>Bacteria</taxon>
        <taxon>Bacillati</taxon>
        <taxon>Bacillota</taxon>
        <taxon>Clostridia</taxon>
        <taxon>Lachnospirales</taxon>
        <taxon>Lachnospiraceae</taxon>
        <taxon>Lachnospiraceae incertae sedis</taxon>
        <taxon>Candidatus Pullilachnospira</taxon>
    </lineage>
</organism>
<dbReference type="Proteomes" id="UP000886723">
    <property type="component" value="Unassembled WGS sequence"/>
</dbReference>
<dbReference type="GO" id="GO:0003700">
    <property type="term" value="F:DNA-binding transcription factor activity"/>
    <property type="evidence" value="ECO:0007669"/>
    <property type="project" value="InterPro"/>
</dbReference>
<dbReference type="Gene3D" id="3.40.50.150">
    <property type="entry name" value="Vaccinia Virus protein VP39"/>
    <property type="match status" value="1"/>
</dbReference>
<dbReference type="AlphaFoldDB" id="A0A9D1T5T1"/>
<dbReference type="InterPro" id="IPR047057">
    <property type="entry name" value="MerR_fam"/>
</dbReference>
<reference evidence="3" key="2">
    <citation type="journal article" date="2021" name="PeerJ">
        <title>Extensive microbial diversity within the chicken gut microbiome revealed by metagenomics and culture.</title>
        <authorList>
            <person name="Gilroy R."/>
            <person name="Ravi A."/>
            <person name="Getino M."/>
            <person name="Pursley I."/>
            <person name="Horton D.L."/>
            <person name="Alikhan N.F."/>
            <person name="Baker D."/>
            <person name="Gharbi K."/>
            <person name="Hall N."/>
            <person name="Watson M."/>
            <person name="Adriaenssens E.M."/>
            <person name="Foster-Nyarko E."/>
            <person name="Jarju S."/>
            <person name="Secka A."/>
            <person name="Antonio M."/>
            <person name="Oren A."/>
            <person name="Chaudhuri R.R."/>
            <person name="La Ragione R."/>
            <person name="Hildebrand F."/>
            <person name="Pallen M.J."/>
        </authorList>
    </citation>
    <scope>NUCLEOTIDE SEQUENCE</scope>
    <source>
        <strain evidence="3">ChiBcec2-4451</strain>
    </source>
</reference>
<dbReference type="CDD" id="cd01106">
    <property type="entry name" value="HTH_TipAL-Mta"/>
    <property type="match status" value="1"/>
</dbReference>
<keyword evidence="3" id="KW-0489">Methyltransferase</keyword>
<sequence>MKLPGYYSSGEFAKMAHITKKTIRYYDEHNILKPSYVNENGARFYTDGDFARLQQILLLKYLGFSLDDIKEMTISDDDHFLSNSLKMQLKLIEDRIDQLQLVKEVLGETAARVDGGEEIDWSRLLQRINLTGMEKSLRNQYQNASNISSRISLHSQYAQNPLGWFPWIYEQCRIEPGLRVLEVGCGDGSLWTRNADKVPRQLSVTLSDISAGMVRDARRAVGQEDSRYTFRVMDCQKLPEPEGSYDRVIANHVLFYCQDISRAAREISRVLKTGGLFICSAYGRAHMQEIGQLAAEFDDRIVLSADKLYDKFGKENGAQILKPYFSSVEWIPYEDSLNVTEADPLISYILSCHGNQNQYIVDRYNDFRSFVRKRTAGGFHVTKDAGIFLLRK</sequence>
<dbReference type="SMART" id="SM00422">
    <property type="entry name" value="HTH_MERR"/>
    <property type="match status" value="1"/>
</dbReference>
<dbReference type="EMBL" id="DVON01000107">
    <property type="protein sequence ID" value="HIV12491.1"/>
    <property type="molecule type" value="Genomic_DNA"/>
</dbReference>
<dbReference type="SUPFAM" id="SSF53335">
    <property type="entry name" value="S-adenosyl-L-methionine-dependent methyltransferases"/>
    <property type="match status" value="1"/>
</dbReference>
<dbReference type="PANTHER" id="PTHR30204">
    <property type="entry name" value="REDOX-CYCLING DRUG-SENSING TRANSCRIPTIONAL ACTIVATOR SOXR"/>
    <property type="match status" value="1"/>
</dbReference>
<proteinExistence type="predicted"/>
<dbReference type="GO" id="GO:0032259">
    <property type="term" value="P:methylation"/>
    <property type="evidence" value="ECO:0007669"/>
    <property type="project" value="UniProtKB-KW"/>
</dbReference>
<keyword evidence="3" id="KW-0808">Transferase</keyword>
<evidence type="ECO:0000256" key="1">
    <source>
        <dbReference type="ARBA" id="ARBA00023125"/>
    </source>
</evidence>
<evidence type="ECO:0000259" key="2">
    <source>
        <dbReference type="PROSITE" id="PS50937"/>
    </source>
</evidence>
<reference evidence="3" key="1">
    <citation type="submission" date="2020-10" db="EMBL/GenBank/DDBJ databases">
        <authorList>
            <person name="Gilroy R."/>
        </authorList>
    </citation>
    <scope>NUCLEOTIDE SEQUENCE</scope>
    <source>
        <strain evidence="3">ChiBcec2-4451</strain>
    </source>
</reference>
<evidence type="ECO:0000313" key="3">
    <source>
        <dbReference type="EMBL" id="HIV12491.1"/>
    </source>
</evidence>
<dbReference type="InterPro" id="IPR009061">
    <property type="entry name" value="DNA-bd_dom_put_sf"/>
</dbReference>
<dbReference type="PANTHER" id="PTHR30204:SF96">
    <property type="entry name" value="CHROMOSOME-ANCHORING PROTEIN RACA"/>
    <property type="match status" value="1"/>
</dbReference>
<dbReference type="InterPro" id="IPR029063">
    <property type="entry name" value="SAM-dependent_MTases_sf"/>
</dbReference>
<evidence type="ECO:0000313" key="4">
    <source>
        <dbReference type="Proteomes" id="UP000886723"/>
    </source>
</evidence>